<dbReference type="AlphaFoldDB" id="A0A913YPZ1"/>
<keyword evidence="3" id="KW-1185">Reference proteome</keyword>
<organism evidence="2 3">
    <name type="scientific">Exaiptasia diaphana</name>
    <name type="common">Tropical sea anemone</name>
    <name type="synonym">Aiptasia pulchella</name>
    <dbReference type="NCBI Taxonomy" id="2652724"/>
    <lineage>
        <taxon>Eukaryota</taxon>
        <taxon>Metazoa</taxon>
        <taxon>Cnidaria</taxon>
        <taxon>Anthozoa</taxon>
        <taxon>Hexacorallia</taxon>
        <taxon>Actiniaria</taxon>
        <taxon>Aiptasiidae</taxon>
        <taxon>Exaiptasia</taxon>
    </lineage>
</organism>
<dbReference type="RefSeq" id="XP_028517565.1">
    <property type="nucleotide sequence ID" value="XM_028661764.1"/>
</dbReference>
<dbReference type="KEGG" id="epa:114575943"/>
<feature type="domain" description="MACPF" evidence="1">
    <location>
        <begin position="1"/>
        <end position="110"/>
    </location>
</feature>
<dbReference type="EnsemblMetazoa" id="XM_028661764.1">
    <property type="protein sequence ID" value="XP_028517565.1"/>
    <property type="gene ID" value="LOC114575943"/>
</dbReference>
<evidence type="ECO:0000259" key="1">
    <source>
        <dbReference type="PROSITE" id="PS51412"/>
    </source>
</evidence>
<dbReference type="GeneID" id="114575943"/>
<evidence type="ECO:0000313" key="3">
    <source>
        <dbReference type="Proteomes" id="UP000887567"/>
    </source>
</evidence>
<dbReference type="OrthoDB" id="1366754at2759"/>
<dbReference type="Pfam" id="PF01823">
    <property type="entry name" value="MACPF"/>
    <property type="match status" value="1"/>
</dbReference>
<name>A0A913YPZ1_EXADI</name>
<protein>
    <recommendedName>
        <fullName evidence="1">MACPF domain-containing protein</fullName>
    </recommendedName>
</protein>
<sequence>MTEETITNKKIYSEERETCLYGDATYSWSQLQRGNFYVTDAFVAGVCNLPDEYDEAKYREFVNLYGTHVVIKSDLGTKTIKVFEATTAEFTEFALEQVWSTHKEVLFLKR</sequence>
<dbReference type="PROSITE" id="PS51412">
    <property type="entry name" value="MACPF_2"/>
    <property type="match status" value="1"/>
</dbReference>
<dbReference type="InterPro" id="IPR020864">
    <property type="entry name" value="MACPF"/>
</dbReference>
<evidence type="ECO:0000313" key="2">
    <source>
        <dbReference type="EnsemblMetazoa" id="XP_028517565.1"/>
    </source>
</evidence>
<accession>A0A913YPZ1</accession>
<proteinExistence type="predicted"/>
<reference evidence="2" key="1">
    <citation type="submission" date="2022-11" db="UniProtKB">
        <authorList>
            <consortium name="EnsemblMetazoa"/>
        </authorList>
    </citation>
    <scope>IDENTIFICATION</scope>
</reference>
<dbReference type="Proteomes" id="UP000887567">
    <property type="component" value="Unplaced"/>
</dbReference>